<dbReference type="AlphaFoldDB" id="A0A6J4IRU4"/>
<evidence type="ECO:0008006" key="2">
    <source>
        <dbReference type="Google" id="ProtNLM"/>
    </source>
</evidence>
<dbReference type="Pfam" id="PF06348">
    <property type="entry name" value="DUF1059"/>
    <property type="match status" value="1"/>
</dbReference>
<accession>A0A6J4IRU4</accession>
<gene>
    <name evidence="1" type="ORF">AVDCRST_MAG10-2582</name>
</gene>
<dbReference type="EMBL" id="CADCTB010000159">
    <property type="protein sequence ID" value="CAA9257742.1"/>
    <property type="molecule type" value="Genomic_DNA"/>
</dbReference>
<protein>
    <recommendedName>
        <fullName evidence="2">DUF1059 domain-containing protein</fullName>
    </recommendedName>
</protein>
<sequence>MRVIRCDCGFEATGDGDEELVSRAQNHALEVHRVEMAAEFVLGLAKAKVQTPEN</sequence>
<reference evidence="1" key="1">
    <citation type="submission" date="2020-02" db="EMBL/GenBank/DDBJ databases">
        <authorList>
            <person name="Meier V. D."/>
        </authorList>
    </citation>
    <scope>NUCLEOTIDE SEQUENCE</scope>
    <source>
        <strain evidence="1">AVDCRST_MAG10</strain>
    </source>
</reference>
<organism evidence="1">
    <name type="scientific">uncultured Acidimicrobiales bacterium</name>
    <dbReference type="NCBI Taxonomy" id="310071"/>
    <lineage>
        <taxon>Bacteria</taxon>
        <taxon>Bacillati</taxon>
        <taxon>Actinomycetota</taxon>
        <taxon>Acidimicrobiia</taxon>
        <taxon>Acidimicrobiales</taxon>
        <taxon>environmental samples</taxon>
    </lineage>
</organism>
<evidence type="ECO:0000313" key="1">
    <source>
        <dbReference type="EMBL" id="CAA9257742.1"/>
    </source>
</evidence>
<proteinExistence type="predicted"/>
<name>A0A6J4IRU4_9ACTN</name>
<dbReference type="InterPro" id="IPR009409">
    <property type="entry name" value="DUF1059"/>
</dbReference>